<name>A0ACB0KBC0_TRIPR</name>
<reference evidence="1" key="1">
    <citation type="submission" date="2023-10" db="EMBL/GenBank/DDBJ databases">
        <authorList>
            <person name="Rodriguez Cubillos JULIANA M."/>
            <person name="De Vega J."/>
        </authorList>
    </citation>
    <scope>NUCLEOTIDE SEQUENCE</scope>
</reference>
<evidence type="ECO:0000313" key="1">
    <source>
        <dbReference type="EMBL" id="CAJ2653043.1"/>
    </source>
</evidence>
<organism evidence="1 2">
    <name type="scientific">Trifolium pratense</name>
    <name type="common">Red clover</name>
    <dbReference type="NCBI Taxonomy" id="57577"/>
    <lineage>
        <taxon>Eukaryota</taxon>
        <taxon>Viridiplantae</taxon>
        <taxon>Streptophyta</taxon>
        <taxon>Embryophyta</taxon>
        <taxon>Tracheophyta</taxon>
        <taxon>Spermatophyta</taxon>
        <taxon>Magnoliopsida</taxon>
        <taxon>eudicotyledons</taxon>
        <taxon>Gunneridae</taxon>
        <taxon>Pentapetalae</taxon>
        <taxon>rosids</taxon>
        <taxon>fabids</taxon>
        <taxon>Fabales</taxon>
        <taxon>Fabaceae</taxon>
        <taxon>Papilionoideae</taxon>
        <taxon>50 kb inversion clade</taxon>
        <taxon>NPAAA clade</taxon>
        <taxon>Hologalegina</taxon>
        <taxon>IRL clade</taxon>
        <taxon>Trifolieae</taxon>
        <taxon>Trifolium</taxon>
    </lineage>
</organism>
<accession>A0ACB0KBC0</accession>
<dbReference type="Proteomes" id="UP001177021">
    <property type="component" value="Unassembled WGS sequence"/>
</dbReference>
<keyword evidence="2" id="KW-1185">Reference proteome</keyword>
<proteinExistence type="predicted"/>
<comment type="caution">
    <text evidence="1">The sequence shown here is derived from an EMBL/GenBank/DDBJ whole genome shotgun (WGS) entry which is preliminary data.</text>
</comment>
<evidence type="ECO:0000313" key="2">
    <source>
        <dbReference type="Proteomes" id="UP001177021"/>
    </source>
</evidence>
<sequence length="71" mass="7966">MNIIKLGVVVCSSLPMYLSCFVESIAQFFDASQSHFSLATKENMLDMKKEDASTIANVAAQKHFRQIQHIC</sequence>
<gene>
    <name evidence="1" type="ORF">MILVUS5_LOCUS20444</name>
</gene>
<dbReference type="EMBL" id="CASHSV030000206">
    <property type="protein sequence ID" value="CAJ2653043.1"/>
    <property type="molecule type" value="Genomic_DNA"/>
</dbReference>
<protein>
    <submittedName>
        <fullName evidence="1">Uncharacterized protein</fullName>
    </submittedName>
</protein>